<accession>A0ABY7LV96</accession>
<dbReference type="Gene3D" id="3.40.50.1820">
    <property type="entry name" value="alpha/beta hydrolase"/>
    <property type="match status" value="1"/>
</dbReference>
<dbReference type="InterPro" id="IPR029058">
    <property type="entry name" value="AB_hydrolase_fold"/>
</dbReference>
<dbReference type="Proteomes" id="UP001211005">
    <property type="component" value="Plasmid unnamed2"/>
</dbReference>
<dbReference type="Pfam" id="PF05990">
    <property type="entry name" value="DUF900"/>
    <property type="match status" value="1"/>
</dbReference>
<keyword evidence="3" id="KW-1185">Reference proteome</keyword>
<organism evidence="2 3">
    <name type="scientific">Hymenobacter canadensis</name>
    <dbReference type="NCBI Taxonomy" id="2999067"/>
    <lineage>
        <taxon>Bacteria</taxon>
        <taxon>Pseudomonadati</taxon>
        <taxon>Bacteroidota</taxon>
        <taxon>Cytophagia</taxon>
        <taxon>Cytophagales</taxon>
        <taxon>Hymenobacteraceae</taxon>
        <taxon>Hymenobacter</taxon>
    </lineage>
</organism>
<dbReference type="GO" id="GO:0016787">
    <property type="term" value="F:hydrolase activity"/>
    <property type="evidence" value="ECO:0007669"/>
    <property type="project" value="UniProtKB-KW"/>
</dbReference>
<feature type="compositionally biased region" description="Pro residues" evidence="1">
    <location>
        <begin position="64"/>
        <end position="74"/>
    </location>
</feature>
<dbReference type="RefSeq" id="WP_269562326.1">
    <property type="nucleotide sequence ID" value="NZ_CP114769.1"/>
</dbReference>
<evidence type="ECO:0000313" key="2">
    <source>
        <dbReference type="EMBL" id="WBA44308.1"/>
    </source>
</evidence>
<proteinExistence type="predicted"/>
<gene>
    <name evidence="2" type="ORF">O3303_21110</name>
</gene>
<evidence type="ECO:0000313" key="3">
    <source>
        <dbReference type="Proteomes" id="UP001211005"/>
    </source>
</evidence>
<sequence length="424" mass="45985">MLANGARLEHKTATVDLNGSRTVLREGEYVTADGERGKEKVLATWATVDSLQLAPPLVLGSAPGPMPSQKPGPAPTQAQLERTRKYAQDKVNLRYAKDVVVYFATNRKANGSERQVLQFAGDRATSATKVTYGMAVVNIPPGHSIGKIESPYSLLGFEIGSNDPDKHVFVTQSSTRPKDVFFQNIRKDAARSKSAFMFVHGYNVGFDAAVKRTAQMASDLSFAGPALLFSWPSQGNTLGYTVDENNIAWATPDLKKFIVEALTTGSIEQLYIVGHSMGNRGLTAALVDLVAENPALAPRIKEIVLAAPDIDADIFREQIAPKLSNRFGGITLYASSKDQALLASQKVHKEPRAGQGGATLVVTKGVETVDASNIDTSLLGHSYIAEEQELLADLADLFKGQRAKQRFGLRNKSGRSGMYWYLKQ</sequence>
<feature type="region of interest" description="Disordered" evidence="1">
    <location>
        <begin position="56"/>
        <end position="79"/>
    </location>
</feature>
<keyword evidence="2" id="KW-0614">Plasmid</keyword>
<dbReference type="EMBL" id="CP114769">
    <property type="protein sequence ID" value="WBA44308.1"/>
    <property type="molecule type" value="Genomic_DNA"/>
</dbReference>
<dbReference type="PANTHER" id="PTHR36513:SF1">
    <property type="entry name" value="TRANSMEMBRANE PROTEIN"/>
    <property type="match status" value="1"/>
</dbReference>
<dbReference type="InterPro" id="IPR010297">
    <property type="entry name" value="DUF900_hydrolase"/>
</dbReference>
<evidence type="ECO:0000256" key="1">
    <source>
        <dbReference type="SAM" id="MobiDB-lite"/>
    </source>
</evidence>
<name>A0ABY7LV96_9BACT</name>
<keyword evidence="2" id="KW-0378">Hydrolase</keyword>
<dbReference type="SUPFAM" id="SSF53474">
    <property type="entry name" value="alpha/beta-Hydrolases"/>
    <property type="match status" value="1"/>
</dbReference>
<protein>
    <submittedName>
        <fullName evidence="2">Alpha/beta hydrolase</fullName>
    </submittedName>
</protein>
<dbReference type="PANTHER" id="PTHR36513">
    <property type="entry name" value="ABC TRANSMEMBRANE TYPE-1 DOMAIN-CONTAINING PROTEIN"/>
    <property type="match status" value="1"/>
</dbReference>
<reference evidence="2 3" key="1">
    <citation type="submission" date="2022-12" db="EMBL/GenBank/DDBJ databases">
        <title>Hymenobacter canadensis sp. nov. isolated from lake water of the Cambridge Bay, Canada.</title>
        <authorList>
            <person name="Kim W.H."/>
            <person name="Lee Y.M."/>
        </authorList>
    </citation>
    <scope>NUCLEOTIDE SEQUENCE [LARGE SCALE GENOMIC DNA]</scope>
    <source>
        <strain evidence="2 3">PAMC 29467</strain>
        <plasmid evidence="2 3">unnamed2</plasmid>
    </source>
</reference>
<geneLocation type="plasmid" evidence="2 3">
    <name>unnamed2</name>
</geneLocation>